<dbReference type="InterPro" id="IPR036388">
    <property type="entry name" value="WH-like_DNA-bd_sf"/>
</dbReference>
<keyword evidence="1" id="KW-0812">Transmembrane</keyword>
<keyword evidence="1" id="KW-1133">Transmembrane helix</keyword>
<dbReference type="Gene3D" id="1.10.10.10">
    <property type="entry name" value="Winged helix-like DNA-binding domain superfamily/Winged helix DNA-binding domain"/>
    <property type="match status" value="2"/>
</dbReference>
<dbReference type="InterPro" id="IPR036390">
    <property type="entry name" value="WH_DNA-bd_sf"/>
</dbReference>
<dbReference type="RefSeq" id="WP_012819825.1">
    <property type="nucleotide sequence ID" value="NC_013407.1"/>
</dbReference>
<dbReference type="STRING" id="579137.Metvu_0421"/>
<evidence type="ECO:0000313" key="4">
    <source>
        <dbReference type="Proteomes" id="UP000002063"/>
    </source>
</evidence>
<dbReference type="eggNOG" id="arCOG02611">
    <property type="taxonomic scope" value="Archaea"/>
</dbReference>
<evidence type="ECO:0000259" key="2">
    <source>
        <dbReference type="PROSITE" id="PS50987"/>
    </source>
</evidence>
<proteinExistence type="predicted"/>
<evidence type="ECO:0000256" key="1">
    <source>
        <dbReference type="SAM" id="Phobius"/>
    </source>
</evidence>
<dbReference type="EMBL" id="CP001787">
    <property type="protein sequence ID" value="ACX72281.1"/>
    <property type="molecule type" value="Genomic_DNA"/>
</dbReference>
<dbReference type="PANTHER" id="PTHR36216">
    <property type="entry name" value="TRANSCRIPTIONAL REGULATOR, TRMB"/>
    <property type="match status" value="1"/>
</dbReference>
<dbReference type="OrthoDB" id="28610at2157"/>
<dbReference type="AlphaFoldDB" id="C9RFC9"/>
<keyword evidence="1" id="KW-0472">Membrane</keyword>
<dbReference type="SMART" id="SM00418">
    <property type="entry name" value="HTH_ARSR"/>
    <property type="match status" value="2"/>
</dbReference>
<sequence length="392" mass="45458">MWVVKSILVVFTLIFMIHSYGIDLSLDTIDQYLYGNEKIYLTYKNDTPHFYIGERQEYYLIPPYIKADDTIAPMIKKLGFKLNNSTYNIIITYKDITPPSNKVAIIFSPINGSNVENRSATIFWVVDPLKIKQSNVYAFYSFPKTGEVIAVYDDGKPAIIRVDNKIYVGCKPNEDVLANLIYLIIIRRSGVPFYYLLLVILIATISLLMTFQEALKKKFLDVISFLASLKVAILARVNIFDEEKVLSNKTRQEIYNYILENPGSHLREISKNLNKPTSTITWHLRILEKANLIKSERLGNKIIYLPVEMDIKDLPKLYLRNETQKKIFNYLLKNPAHLRKIAKDLNLNVETVRYNLKKMENVGIVETREEGNKIIYYISRSFFDKSTSSTDK</sequence>
<dbReference type="GO" id="GO:0003700">
    <property type="term" value="F:DNA-binding transcription factor activity"/>
    <property type="evidence" value="ECO:0007669"/>
    <property type="project" value="InterPro"/>
</dbReference>
<feature type="domain" description="HTH arsR-type" evidence="2">
    <location>
        <begin position="231"/>
        <end position="326"/>
    </location>
</feature>
<organism evidence="3 4">
    <name type="scientific">Methanocaldococcus vulcanius (strain ATCC 700851 / DSM 12094 / M7)</name>
    <name type="common">Methanococcus vulcanius</name>
    <dbReference type="NCBI Taxonomy" id="579137"/>
    <lineage>
        <taxon>Archaea</taxon>
        <taxon>Methanobacteriati</taxon>
        <taxon>Methanobacteriota</taxon>
        <taxon>Methanomada group</taxon>
        <taxon>Methanococci</taxon>
        <taxon>Methanococcales</taxon>
        <taxon>Methanocaldococcaceae</taxon>
        <taxon>Methanocaldococcus</taxon>
    </lineage>
</organism>
<gene>
    <name evidence="3" type="ordered locus">Metvu_0421</name>
</gene>
<dbReference type="Proteomes" id="UP000002063">
    <property type="component" value="Chromosome"/>
</dbReference>
<dbReference type="KEGG" id="mvu:Metvu_0421"/>
<dbReference type="PROSITE" id="PS50987">
    <property type="entry name" value="HTH_ARSR_2"/>
    <property type="match status" value="1"/>
</dbReference>
<reference evidence="3" key="1">
    <citation type="submission" date="2009-10" db="EMBL/GenBank/DDBJ databases">
        <title>Complete sequence of chromosome of Methanocaldococcus vulcanius M7.</title>
        <authorList>
            <consortium name="US DOE Joint Genome Institute"/>
            <person name="Lucas S."/>
            <person name="Copeland A."/>
            <person name="Lapidus A."/>
            <person name="Glavina del Rio T."/>
            <person name="Dalin E."/>
            <person name="Tice H."/>
            <person name="Bruce D."/>
            <person name="Goodwin L."/>
            <person name="Pitluck S."/>
            <person name="Lcollab F.I."/>
            <person name="Brettin T."/>
            <person name="Detter J.C."/>
            <person name="Han C."/>
            <person name="Tapia R."/>
            <person name="Kuske C.R."/>
            <person name="Schmutz J."/>
            <person name="Larimer F."/>
            <person name="Land M."/>
            <person name="Hauser L."/>
            <person name="Kyrpides N."/>
            <person name="Ovchinikova G."/>
            <person name="Sieprawska-Lupa M."/>
            <person name="Whitman W.B."/>
            <person name="Woyke T."/>
        </authorList>
    </citation>
    <scope>NUCLEOTIDE SEQUENCE [LARGE SCALE GENOMIC DNA]</scope>
    <source>
        <strain evidence="3">M7</strain>
    </source>
</reference>
<accession>C9RFC9</accession>
<evidence type="ECO:0000313" key="3">
    <source>
        <dbReference type="EMBL" id="ACX72281.1"/>
    </source>
</evidence>
<dbReference type="InterPro" id="IPR001845">
    <property type="entry name" value="HTH_ArsR_DNA-bd_dom"/>
</dbReference>
<dbReference type="CDD" id="cd00090">
    <property type="entry name" value="HTH_ARSR"/>
    <property type="match status" value="2"/>
</dbReference>
<feature type="transmembrane region" description="Helical" evidence="1">
    <location>
        <begin position="193"/>
        <end position="211"/>
    </location>
</feature>
<dbReference type="PANTHER" id="PTHR36216:SF1">
    <property type="entry name" value="HTH ARSR-TYPE DOMAIN-CONTAINING PROTEIN"/>
    <property type="match status" value="1"/>
</dbReference>
<dbReference type="InterPro" id="IPR011991">
    <property type="entry name" value="ArsR-like_HTH"/>
</dbReference>
<dbReference type="SUPFAM" id="SSF46785">
    <property type="entry name" value="Winged helix' DNA-binding domain"/>
    <property type="match status" value="2"/>
</dbReference>
<keyword evidence="4" id="KW-1185">Reference proteome</keyword>
<dbReference type="Pfam" id="PF01022">
    <property type="entry name" value="HTH_5"/>
    <property type="match status" value="1"/>
</dbReference>
<name>C9RFC9_METVM</name>
<dbReference type="Pfam" id="PF13412">
    <property type="entry name" value="HTH_24"/>
    <property type="match status" value="1"/>
</dbReference>
<dbReference type="GeneID" id="8512754"/>
<dbReference type="HOGENOM" id="CLU_718896_0_0_2"/>
<protein>
    <submittedName>
        <fullName evidence="3">Transcriptional regulator, TrmB</fullName>
    </submittedName>
</protein>